<sequence length="139" mass="15501">MRAANKERRSPRRSGPRWDRAEPYQRHVAATIVPRHDLPLTTSGGAARRHSGRHYLHRAAALVDNPDAAEAEDLDYKQAHYTSEAKSREELAKVVAAFANHMGGVIIIGMAEHRGVPYGPSYRLKNRLAVIERDQESAA</sequence>
<keyword evidence="1" id="KW-0547">Nucleotide-binding</keyword>
<keyword evidence="1" id="KW-0067">ATP-binding</keyword>
<dbReference type="EMBL" id="JBBKAJ010000022">
    <property type="protein sequence ID" value="MEJ8632641.1"/>
    <property type="molecule type" value="Genomic_DNA"/>
</dbReference>
<accession>A0ACC6PMM7</accession>
<comment type="caution">
    <text evidence="1">The sequence shown here is derived from an EMBL/GenBank/DDBJ whole genome shotgun (WGS) entry which is preliminary data.</text>
</comment>
<dbReference type="Proteomes" id="UP001377168">
    <property type="component" value="Unassembled WGS sequence"/>
</dbReference>
<organism evidence="1 2">
    <name type="scientific">Streptomyces achmelvichensis</name>
    <dbReference type="NCBI Taxonomy" id="3134111"/>
    <lineage>
        <taxon>Bacteria</taxon>
        <taxon>Bacillati</taxon>
        <taxon>Actinomycetota</taxon>
        <taxon>Actinomycetes</taxon>
        <taxon>Kitasatosporales</taxon>
        <taxon>Streptomycetaceae</taxon>
        <taxon>Streptomyces</taxon>
    </lineage>
</organism>
<reference evidence="1" key="1">
    <citation type="submission" date="2024-03" db="EMBL/GenBank/DDBJ databases">
        <title>Novel Streptomyces species of biotechnological and ecological value are a feature of Machair soil.</title>
        <authorList>
            <person name="Prole J.R."/>
            <person name="Goodfellow M."/>
            <person name="Allenby N."/>
            <person name="Ward A.C."/>
        </authorList>
    </citation>
    <scope>NUCLEOTIDE SEQUENCE</scope>
    <source>
        <strain evidence="1">MS2.AVA.5</strain>
    </source>
</reference>
<keyword evidence="2" id="KW-1185">Reference proteome</keyword>
<evidence type="ECO:0000313" key="1">
    <source>
        <dbReference type="EMBL" id="MEJ8632641.1"/>
    </source>
</evidence>
<evidence type="ECO:0000313" key="2">
    <source>
        <dbReference type="Proteomes" id="UP001377168"/>
    </source>
</evidence>
<gene>
    <name evidence="1" type="ORF">WKI67_04405</name>
</gene>
<name>A0ACC6PMM7_9ACTN</name>
<proteinExistence type="predicted"/>
<protein>
    <submittedName>
        <fullName evidence="1">ATP-binding protein</fullName>
    </submittedName>
</protein>